<evidence type="ECO:0000313" key="2">
    <source>
        <dbReference type="Proteomes" id="UP000288805"/>
    </source>
</evidence>
<protein>
    <recommendedName>
        <fullName evidence="3">Retrotransposon gag domain-containing protein</fullName>
    </recommendedName>
</protein>
<dbReference type="EMBL" id="QGNW01001308">
    <property type="protein sequence ID" value="RVW46061.1"/>
    <property type="molecule type" value="Genomic_DNA"/>
</dbReference>
<gene>
    <name evidence="1" type="ORF">CK203_068648</name>
</gene>
<evidence type="ECO:0008006" key="3">
    <source>
        <dbReference type="Google" id="ProtNLM"/>
    </source>
</evidence>
<name>A0A438EE00_VITVI</name>
<dbReference type="Proteomes" id="UP000288805">
    <property type="component" value="Unassembled WGS sequence"/>
</dbReference>
<dbReference type="PANTHER" id="PTHR33223:SF11">
    <property type="entry name" value="ELEMENT PROTEIN, PUTATIVE-RELATED"/>
    <property type="match status" value="1"/>
</dbReference>
<sequence>MSRSMREYMHPQRIGMGSCIVLPNEPIVIKTHLVPLLPQFHGVENENPYTHIKDFEEVCHTFQEGTASIELMRLKLFPFTSKDKAKLWFNSLRPQSIRYMEVINACPHHGFDTWMLVSYFYEGMSPTMKQLLETMCGGDFMSKSPDEAFEFLNYVAEISRSWDEPHERDLHKSKSQSNSKGRMYMLNEDVDLQAKIVALTKRLEELEAKGFHEVNAIYDNPIYMEQCSSYQSIEHEVSDCPTIPTMGKDLLRVI</sequence>
<proteinExistence type="predicted"/>
<dbReference type="PANTHER" id="PTHR33223">
    <property type="entry name" value="CCHC-TYPE DOMAIN-CONTAINING PROTEIN"/>
    <property type="match status" value="1"/>
</dbReference>
<evidence type="ECO:0000313" key="1">
    <source>
        <dbReference type="EMBL" id="RVW46061.1"/>
    </source>
</evidence>
<reference evidence="1 2" key="1">
    <citation type="journal article" date="2018" name="PLoS Genet.">
        <title>Population sequencing reveals clonal diversity and ancestral inbreeding in the grapevine cultivar Chardonnay.</title>
        <authorList>
            <person name="Roach M.J."/>
            <person name="Johnson D.L."/>
            <person name="Bohlmann J."/>
            <person name="van Vuuren H.J."/>
            <person name="Jones S.J."/>
            <person name="Pretorius I.S."/>
            <person name="Schmidt S.A."/>
            <person name="Borneman A.R."/>
        </authorList>
    </citation>
    <scope>NUCLEOTIDE SEQUENCE [LARGE SCALE GENOMIC DNA]</scope>
    <source>
        <strain evidence="2">cv. Chardonnay</strain>
        <tissue evidence="1">Leaf</tissue>
    </source>
</reference>
<dbReference type="AlphaFoldDB" id="A0A438EE00"/>
<comment type="caution">
    <text evidence="1">The sequence shown here is derived from an EMBL/GenBank/DDBJ whole genome shotgun (WGS) entry which is preliminary data.</text>
</comment>
<accession>A0A438EE00</accession>
<organism evidence="1 2">
    <name type="scientific">Vitis vinifera</name>
    <name type="common">Grape</name>
    <dbReference type="NCBI Taxonomy" id="29760"/>
    <lineage>
        <taxon>Eukaryota</taxon>
        <taxon>Viridiplantae</taxon>
        <taxon>Streptophyta</taxon>
        <taxon>Embryophyta</taxon>
        <taxon>Tracheophyta</taxon>
        <taxon>Spermatophyta</taxon>
        <taxon>Magnoliopsida</taxon>
        <taxon>eudicotyledons</taxon>
        <taxon>Gunneridae</taxon>
        <taxon>Pentapetalae</taxon>
        <taxon>rosids</taxon>
        <taxon>Vitales</taxon>
        <taxon>Vitaceae</taxon>
        <taxon>Viteae</taxon>
        <taxon>Vitis</taxon>
    </lineage>
</organism>